<keyword evidence="1" id="KW-0732">Signal</keyword>
<dbReference type="InterPro" id="IPR036465">
    <property type="entry name" value="vWFA_dom_sf"/>
</dbReference>
<gene>
    <name evidence="3" type="ORF">HELGO_WM49497</name>
</gene>
<dbReference type="SMART" id="SM00327">
    <property type="entry name" value="VWA"/>
    <property type="match status" value="1"/>
</dbReference>
<evidence type="ECO:0000313" key="3">
    <source>
        <dbReference type="EMBL" id="CAA6818512.1"/>
    </source>
</evidence>
<proteinExistence type="predicted"/>
<evidence type="ECO:0000259" key="2">
    <source>
        <dbReference type="PROSITE" id="PS50234"/>
    </source>
</evidence>
<dbReference type="PROSITE" id="PS50234">
    <property type="entry name" value="VWFA"/>
    <property type="match status" value="1"/>
</dbReference>
<feature type="domain" description="VWFA" evidence="2">
    <location>
        <begin position="38"/>
        <end position="211"/>
    </location>
</feature>
<dbReference type="AlphaFoldDB" id="A0A6S6TCD7"/>
<accession>A0A6S6TCD7</accession>
<feature type="chain" id="PRO_5027536957" description="VWFA domain-containing protein" evidence="1">
    <location>
        <begin position="25"/>
        <end position="389"/>
    </location>
</feature>
<dbReference type="Gene3D" id="3.40.50.410">
    <property type="entry name" value="von Willebrand factor, type A domain"/>
    <property type="match status" value="2"/>
</dbReference>
<evidence type="ECO:0000256" key="1">
    <source>
        <dbReference type="SAM" id="SignalP"/>
    </source>
</evidence>
<protein>
    <recommendedName>
        <fullName evidence="2">VWFA domain-containing protein</fullName>
    </recommendedName>
</protein>
<dbReference type="SUPFAM" id="SSF53300">
    <property type="entry name" value="vWA-like"/>
    <property type="match status" value="1"/>
</dbReference>
<dbReference type="EMBL" id="CACVAV010000289">
    <property type="protein sequence ID" value="CAA6818512.1"/>
    <property type="molecule type" value="Genomic_DNA"/>
</dbReference>
<feature type="signal peptide" evidence="1">
    <location>
        <begin position="1"/>
        <end position="24"/>
    </location>
</feature>
<dbReference type="InterPro" id="IPR002035">
    <property type="entry name" value="VWF_A"/>
</dbReference>
<organism evidence="3">
    <name type="scientific">uncultured Thiotrichaceae bacterium</name>
    <dbReference type="NCBI Taxonomy" id="298394"/>
    <lineage>
        <taxon>Bacteria</taxon>
        <taxon>Pseudomonadati</taxon>
        <taxon>Pseudomonadota</taxon>
        <taxon>Gammaproteobacteria</taxon>
        <taxon>Thiotrichales</taxon>
        <taxon>Thiotrichaceae</taxon>
        <taxon>environmental samples</taxon>
    </lineage>
</organism>
<reference evidence="3" key="1">
    <citation type="submission" date="2020-01" db="EMBL/GenBank/DDBJ databases">
        <authorList>
            <person name="Meier V. D."/>
            <person name="Meier V D."/>
        </authorList>
    </citation>
    <scope>NUCLEOTIDE SEQUENCE</scope>
    <source>
        <strain evidence="3">HLG_WM_MAG_08</strain>
    </source>
</reference>
<name>A0A6S6TCD7_9GAMM</name>
<dbReference type="Pfam" id="PF00092">
    <property type="entry name" value="VWA"/>
    <property type="match status" value="1"/>
</dbReference>
<sequence>MKKILIQQLFITTLMLGLSHNALAEDKKPATDSTPRQSTMIILDGSNSMWGQLQGINKIVTARESLKTLLENAHGNINFGLLTYGNKKKSCNDFTLVSKPEDYDKKKMLRNIRKMNPRGRSPIADALKQAAKNLPAENAHILLVSDGEESCGGDPCAVAKELRQSNPGLQIDVIGFRDEKEAQLECIAENGNGAFVVADNTERLKTLLDGVQAKARTIVNVTGTPVDGNLPGSIEVSIKSTHTGGTPSRANFSIYRPDGSNIASFTSRIQVKEYLEPGEYRVKAQWKGQSYTNKVIVQSGKTSTLRFDASQSGMLRLSSLNSNKEAVKANYSVYLANGDFISRHVHQDNVDLRIPADEYRIKADFDGTIQEKNISIEPNVDNNHVFRFE</sequence>